<gene>
    <name evidence="2" type="ORF">SAMN05444165_2962</name>
</gene>
<dbReference type="OrthoDB" id="8878499at2"/>
<sequence length="313" mass="33804">MKTSPILDSEFAATVMAVPPLARRADYSLDAAENRKLIQHIEAGGVRTLLYGGNANLYHVAVSEYRELLDLLADSAGPDTRVIPAIGADYGKMLDQARILAQTSYRTAMVLPLAGFTTSEGVETGLTRIVDTAGIPLTLYIKSENYVDVDTLARLVNNGTLIAVKYAIVRENPADDAYLRRLLESVPAAKVVSGMGERPALVHVRDFGLAAWTTGSGCIASHAVTALLHAAKAGRMEDAQRIYDAFMPLETLRDDISLIRVLHDAVTYSKIADMGPMLPLLSSSPQEHHASIEQAAQALLAFERQFAQASTAR</sequence>
<dbReference type="SUPFAM" id="SSF51569">
    <property type="entry name" value="Aldolase"/>
    <property type="match status" value="1"/>
</dbReference>
<keyword evidence="1 2" id="KW-0456">Lyase</keyword>
<dbReference type="CDD" id="cd00408">
    <property type="entry name" value="DHDPS-like"/>
    <property type="match status" value="1"/>
</dbReference>
<dbReference type="Proteomes" id="UP000185151">
    <property type="component" value="Unassembled WGS sequence"/>
</dbReference>
<dbReference type="RefSeq" id="WP_074296320.1">
    <property type="nucleotide sequence ID" value="NZ_FSRU01000001.1"/>
</dbReference>
<dbReference type="GO" id="GO:0016829">
    <property type="term" value="F:lyase activity"/>
    <property type="evidence" value="ECO:0007669"/>
    <property type="project" value="UniProtKB-KW"/>
</dbReference>
<dbReference type="EMBL" id="FSRU01000001">
    <property type="protein sequence ID" value="SIO41354.1"/>
    <property type="molecule type" value="Genomic_DNA"/>
</dbReference>
<protein>
    <submittedName>
        <fullName evidence="2">Dihydrodipicolinate synthase/N-acetylneuraminate lyase</fullName>
    </submittedName>
</protein>
<dbReference type="InterPro" id="IPR013785">
    <property type="entry name" value="Aldolase_TIM"/>
</dbReference>
<evidence type="ECO:0000313" key="2">
    <source>
        <dbReference type="EMBL" id="SIO41354.1"/>
    </source>
</evidence>
<name>A0A1N6JAG0_9BURK</name>
<evidence type="ECO:0000256" key="1">
    <source>
        <dbReference type="ARBA" id="ARBA00023239"/>
    </source>
</evidence>
<proteinExistence type="predicted"/>
<dbReference type="AlphaFoldDB" id="A0A1N6JAG0"/>
<evidence type="ECO:0000313" key="3">
    <source>
        <dbReference type="Proteomes" id="UP000185151"/>
    </source>
</evidence>
<accession>A0A1N6JAG0</accession>
<dbReference type="SMART" id="SM01130">
    <property type="entry name" value="DHDPS"/>
    <property type="match status" value="1"/>
</dbReference>
<dbReference type="Pfam" id="PF00701">
    <property type="entry name" value="DHDPS"/>
    <property type="match status" value="1"/>
</dbReference>
<reference evidence="2 3" key="1">
    <citation type="submission" date="2016-11" db="EMBL/GenBank/DDBJ databases">
        <authorList>
            <person name="Jaros S."/>
            <person name="Januszkiewicz K."/>
            <person name="Wedrychowicz H."/>
        </authorList>
    </citation>
    <scope>NUCLEOTIDE SEQUENCE [LARGE SCALE GENOMIC DNA]</scope>
    <source>
        <strain evidence="2 3">GAS95</strain>
    </source>
</reference>
<dbReference type="InterPro" id="IPR002220">
    <property type="entry name" value="DapA-like"/>
</dbReference>
<organism evidence="2 3">
    <name type="scientific">Paraburkholderia phenazinium</name>
    <dbReference type="NCBI Taxonomy" id="60549"/>
    <lineage>
        <taxon>Bacteria</taxon>
        <taxon>Pseudomonadati</taxon>
        <taxon>Pseudomonadota</taxon>
        <taxon>Betaproteobacteria</taxon>
        <taxon>Burkholderiales</taxon>
        <taxon>Burkholderiaceae</taxon>
        <taxon>Paraburkholderia</taxon>
    </lineage>
</organism>
<keyword evidence="3" id="KW-1185">Reference proteome</keyword>
<dbReference type="Gene3D" id="3.20.20.70">
    <property type="entry name" value="Aldolase class I"/>
    <property type="match status" value="1"/>
</dbReference>